<comment type="caution">
    <text evidence="14">The sequence shown here is derived from an EMBL/GenBank/DDBJ whole genome shotgun (WGS) entry which is preliminary data.</text>
</comment>
<protein>
    <recommendedName>
        <fullName evidence="11">Adenylate kinase isoenzyme 6 homolog</fullName>
        <shortName evidence="11">AK6</shortName>
        <ecNumber evidence="11">2.7.4.3</ecNumber>
    </recommendedName>
    <alternativeName>
        <fullName evidence="11">Dual activity adenylate kinase/ATPase</fullName>
        <shortName evidence="11">AK/ATPase</shortName>
    </alternativeName>
</protein>
<keyword evidence="6 11" id="KW-0547">Nucleotide-binding</keyword>
<dbReference type="STRING" id="1403190.A0A0F0I857"/>
<evidence type="ECO:0000256" key="10">
    <source>
        <dbReference type="ARBA" id="ARBA00023242"/>
    </source>
</evidence>
<dbReference type="Gene3D" id="3.40.50.300">
    <property type="entry name" value="P-loop containing nucleotide triphosphate hydrolases"/>
    <property type="match status" value="1"/>
</dbReference>
<dbReference type="FunFam" id="3.40.50.300:FF:000372">
    <property type="entry name" value="Adenylate kinase isoenzyme 6 homolog"/>
    <property type="match status" value="1"/>
</dbReference>
<comment type="function">
    <text evidence="11">Broad-specificity nucleoside monophosphate (NMP) kinase that catalyzes the reversible transfer of the terminal phosphate group between nucleoside triphosphates and monophosphates. Has also ATPase activity. Involved in the late cytoplasmic maturation steps of the 40S ribosomal particles, specifically 18S rRNA maturation. While NMP activity is not required for ribosome maturation, ATPase activity is. Associates transiently with small ribosomal subunit protein uS11. ATP hydrolysis breaks the interaction with uS11. May temporarily remove uS11 from the ribosome to enable a conformational change of the ribosomal RNA that is needed for the final maturation step of the small ribosomal subunit. Its NMP activity may have a role in nuclear energy homeostasis.</text>
</comment>
<evidence type="ECO:0000256" key="7">
    <source>
        <dbReference type="ARBA" id="ARBA00022777"/>
    </source>
</evidence>
<feature type="domain" description="UFSP1/2/DUB catalytic" evidence="13">
    <location>
        <begin position="223"/>
        <end position="443"/>
    </location>
</feature>
<evidence type="ECO:0000256" key="11">
    <source>
        <dbReference type="HAMAP-Rule" id="MF_03173"/>
    </source>
</evidence>
<dbReference type="GO" id="GO:0005524">
    <property type="term" value="F:ATP binding"/>
    <property type="evidence" value="ECO:0007669"/>
    <property type="project" value="UniProtKB-KW"/>
</dbReference>
<dbReference type="InterPro" id="IPR020618">
    <property type="entry name" value="Adenyl_kinase_AK6"/>
</dbReference>
<dbReference type="GO" id="GO:0004017">
    <property type="term" value="F:AMP kinase activity"/>
    <property type="evidence" value="ECO:0007669"/>
    <property type="project" value="UniProtKB-UniRule"/>
</dbReference>
<comment type="catalytic activity">
    <reaction evidence="11">
        <text>ATP + H2O = ADP + phosphate + H(+)</text>
        <dbReference type="Rhea" id="RHEA:13065"/>
        <dbReference type="ChEBI" id="CHEBI:15377"/>
        <dbReference type="ChEBI" id="CHEBI:15378"/>
        <dbReference type="ChEBI" id="CHEBI:30616"/>
        <dbReference type="ChEBI" id="CHEBI:43474"/>
        <dbReference type="ChEBI" id="CHEBI:456216"/>
    </reaction>
</comment>
<comment type="subunit">
    <text evidence="11">Interacts with small ribosomal subunit protein uS11. Not a structural component of 43S pre-ribosomes, but transiently interacts with them by binding to uS11.</text>
</comment>
<evidence type="ECO:0000313" key="15">
    <source>
        <dbReference type="Proteomes" id="UP000033540"/>
    </source>
</evidence>
<feature type="region of interest" description="Disordered" evidence="12">
    <location>
        <begin position="102"/>
        <end position="165"/>
    </location>
</feature>
<keyword evidence="10 11" id="KW-0539">Nucleus</keyword>
<dbReference type="GO" id="GO:0006364">
    <property type="term" value="P:rRNA processing"/>
    <property type="evidence" value="ECO:0007669"/>
    <property type="project" value="UniProtKB-KW"/>
</dbReference>
<keyword evidence="9 11" id="KW-0067">ATP-binding</keyword>
<evidence type="ECO:0000256" key="6">
    <source>
        <dbReference type="ARBA" id="ARBA00022741"/>
    </source>
</evidence>
<name>A0A0F0I857_ASPPU</name>
<dbReference type="Gene3D" id="3.90.70.130">
    <property type="match status" value="1"/>
</dbReference>
<feature type="binding site" evidence="11">
    <location>
        <position position="476"/>
    </location>
    <ligand>
        <name>ATP</name>
        <dbReference type="ChEBI" id="CHEBI:30616"/>
    </ligand>
</feature>
<keyword evidence="4 11" id="KW-0698">rRNA processing</keyword>
<feature type="compositionally biased region" description="Polar residues" evidence="12">
    <location>
        <begin position="106"/>
        <end position="122"/>
    </location>
</feature>
<dbReference type="EMBL" id="JZEE01000632">
    <property type="protein sequence ID" value="KJK62153.1"/>
    <property type="molecule type" value="Genomic_DNA"/>
</dbReference>
<keyword evidence="8" id="KW-0378">Hydrolase</keyword>
<evidence type="ECO:0000256" key="3">
    <source>
        <dbReference type="ARBA" id="ARBA00022517"/>
    </source>
</evidence>
<keyword evidence="3 11" id="KW-0690">Ribosome biogenesis</keyword>
<evidence type="ECO:0000256" key="5">
    <source>
        <dbReference type="ARBA" id="ARBA00022679"/>
    </source>
</evidence>
<proteinExistence type="inferred from homology"/>
<evidence type="ECO:0000256" key="1">
    <source>
        <dbReference type="ARBA" id="ARBA00000582"/>
    </source>
</evidence>
<dbReference type="OrthoDB" id="288987at2759"/>
<sequence length="651" mass="73283">MDPARAEVPTCPFCTFPDPAGNPNMGHFELYHPEIDGRFGINSGKKAMHLNNLKISSDCRQSLSVSEENERLGKYTHCPRGCGEIVMDAELPTHLDLHQAEEIAHESTTSSPPEFSGSFTARKQSRPDDCEDLDNAQYLHGLFVKSQPKKEKPTQEARTELGPYAHEKQMPSWLRKLLEKGVKITESNIIAPDGTLRRHRSMENETTDVVPVLVRLCEQDKSVQRAFFCSPKVHQISKMPKEGGFCGYRNIQMLISYIKECRVPGHECFSETLPTILQIQEMIESAWDMGFNSIGRIETGGIRGTRKYIGTAEAQALFLSLGIQCEASRIGITKDMQAHDVLFMCIANYFRQACSLDTNDKVFLTNLPPIYFQHQGHSLTIIGFEIRDNGSANLLVLDPMFKPSSAVKRLRGTRAVSADPARILKGYRRGAAYLQKYNVFEILNDWKFRSPSSLPSVIMRTAPNVIITGTPGVGKTVHCEQLAQDTGLRHLSINQVAKDRDCFETYDEELKTWIVDEDKLLDAVEDEMLQGGLLIDWHACDLFPKSWIDLVVVLRCPSTSLLYDRLSSRGYKDAKLQENLDAEIFGVLLEEACEAFDEEVVVELMSEKDDDVEGNCERISSWVSSWKINQNLNANRNIPEMHHLSTSSAAD</sequence>
<comment type="catalytic activity">
    <reaction evidence="1 11">
        <text>AMP + ATP = 2 ADP</text>
        <dbReference type="Rhea" id="RHEA:12973"/>
        <dbReference type="ChEBI" id="CHEBI:30616"/>
        <dbReference type="ChEBI" id="CHEBI:456215"/>
        <dbReference type="ChEBI" id="CHEBI:456216"/>
        <dbReference type="EC" id="2.7.4.3"/>
    </reaction>
</comment>
<dbReference type="Proteomes" id="UP000033540">
    <property type="component" value="Unassembled WGS sequence"/>
</dbReference>
<dbReference type="InterPro" id="IPR027417">
    <property type="entry name" value="P-loop_NTPase"/>
</dbReference>
<dbReference type="PANTHER" id="PTHR12595:SF0">
    <property type="entry name" value="ADENYLATE KINASE ISOENZYME 6"/>
    <property type="match status" value="1"/>
</dbReference>
<feature type="region of interest" description="NMPbind" evidence="11">
    <location>
        <begin position="492"/>
        <end position="515"/>
    </location>
</feature>
<reference evidence="14 15" key="1">
    <citation type="submission" date="2015-02" db="EMBL/GenBank/DDBJ databases">
        <title>Draft genome sequence of Aspergillus parasiticus SU-1.</title>
        <authorList>
            <person name="Yu J."/>
            <person name="Fedorova N."/>
            <person name="Yin Y."/>
            <person name="Losada L."/>
            <person name="Zafar N."/>
            <person name="Taujale R."/>
            <person name="Ehrlich K.C."/>
            <person name="Bhatnagar D."/>
            <person name="Cleveland T.E."/>
            <person name="Bennett J.W."/>
            <person name="Nierman W.C."/>
        </authorList>
    </citation>
    <scope>NUCLEOTIDE SEQUENCE [LARGE SCALE GENOMIC DNA]</scope>
    <source>
        <strain evidence="15">ATCC 56775 / NRRL 5862 / SRRC 143 / SU-1</strain>
    </source>
</reference>
<organism evidence="14 15">
    <name type="scientific">Aspergillus parasiticus (strain ATCC 56775 / NRRL 5862 / SRRC 143 / SU-1)</name>
    <dbReference type="NCBI Taxonomy" id="1403190"/>
    <lineage>
        <taxon>Eukaryota</taxon>
        <taxon>Fungi</taxon>
        <taxon>Dikarya</taxon>
        <taxon>Ascomycota</taxon>
        <taxon>Pezizomycotina</taxon>
        <taxon>Eurotiomycetes</taxon>
        <taxon>Eurotiomycetidae</taxon>
        <taxon>Eurotiales</taxon>
        <taxon>Aspergillaceae</taxon>
        <taxon>Aspergillus</taxon>
        <taxon>Aspergillus subgen. Circumdati</taxon>
    </lineage>
</organism>
<evidence type="ECO:0000256" key="12">
    <source>
        <dbReference type="SAM" id="MobiDB-lite"/>
    </source>
</evidence>
<dbReference type="GO" id="GO:0016887">
    <property type="term" value="F:ATP hydrolysis activity"/>
    <property type="evidence" value="ECO:0007669"/>
    <property type="project" value="UniProtKB-UniRule"/>
</dbReference>
<dbReference type="GO" id="GO:0005634">
    <property type="term" value="C:nucleus"/>
    <property type="evidence" value="ECO:0007669"/>
    <property type="project" value="UniProtKB-SubCell"/>
</dbReference>
<feature type="binding site" evidence="11">
    <location>
        <position position="474"/>
    </location>
    <ligand>
        <name>ATP</name>
        <dbReference type="ChEBI" id="CHEBI:30616"/>
    </ligand>
</feature>
<dbReference type="SUPFAM" id="SSF52540">
    <property type="entry name" value="P-loop containing nucleoside triphosphate hydrolases"/>
    <property type="match status" value="1"/>
</dbReference>
<dbReference type="GO" id="GO:0005737">
    <property type="term" value="C:cytoplasm"/>
    <property type="evidence" value="ECO:0007669"/>
    <property type="project" value="UniProtKB-SubCell"/>
</dbReference>
<dbReference type="Pfam" id="PF13238">
    <property type="entry name" value="AAA_18"/>
    <property type="match status" value="1"/>
</dbReference>
<evidence type="ECO:0000256" key="4">
    <source>
        <dbReference type="ARBA" id="ARBA00022552"/>
    </source>
</evidence>
<feature type="binding site" evidence="11">
    <location>
        <position position="475"/>
    </location>
    <ligand>
        <name>ATP</name>
        <dbReference type="ChEBI" id="CHEBI:30616"/>
    </ligand>
</feature>
<dbReference type="GO" id="GO:0042274">
    <property type="term" value="P:ribosomal small subunit biogenesis"/>
    <property type="evidence" value="ECO:0007669"/>
    <property type="project" value="UniProtKB-UniRule"/>
</dbReference>
<dbReference type="HAMAP" id="MF_00039">
    <property type="entry name" value="Adenylate_kinase_AK6"/>
    <property type="match status" value="1"/>
</dbReference>
<evidence type="ECO:0000259" key="13">
    <source>
        <dbReference type="Pfam" id="PF07910"/>
    </source>
</evidence>
<dbReference type="Pfam" id="PF07910">
    <property type="entry name" value="Peptidase_C78"/>
    <property type="match status" value="1"/>
</dbReference>
<feature type="binding site" evidence="11">
    <location>
        <position position="477"/>
    </location>
    <ligand>
        <name>ATP</name>
        <dbReference type="ChEBI" id="CHEBI:30616"/>
    </ligand>
</feature>
<evidence type="ECO:0000256" key="8">
    <source>
        <dbReference type="ARBA" id="ARBA00022801"/>
    </source>
</evidence>
<dbReference type="PANTHER" id="PTHR12595">
    <property type="entry name" value="POS9-ACTIVATING FACTOR FAP7-RELATED"/>
    <property type="match status" value="1"/>
</dbReference>
<comment type="subcellular location">
    <subcellularLocation>
        <location evidence="11">Cytoplasm</location>
    </subcellularLocation>
    <subcellularLocation>
        <location evidence="11">Nucleus</location>
    </subcellularLocation>
</comment>
<feature type="region of interest" description="LID" evidence="11">
    <location>
        <begin position="568"/>
        <end position="578"/>
    </location>
</feature>
<feature type="binding site" evidence="11">
    <location>
        <position position="608"/>
    </location>
    <ligand>
        <name>ATP</name>
        <dbReference type="ChEBI" id="CHEBI:30616"/>
    </ligand>
</feature>
<evidence type="ECO:0000313" key="14">
    <source>
        <dbReference type="EMBL" id="KJK62153.1"/>
    </source>
</evidence>
<accession>A0A0F0I857</accession>
<feature type="binding site" evidence="11">
    <location>
        <position position="569"/>
    </location>
    <ligand>
        <name>ATP</name>
        <dbReference type="ChEBI" id="CHEBI:30616"/>
    </ligand>
</feature>
<evidence type="ECO:0000256" key="9">
    <source>
        <dbReference type="ARBA" id="ARBA00022840"/>
    </source>
</evidence>
<keyword evidence="5 11" id="KW-0808">Transferase</keyword>
<feature type="binding site" evidence="11">
    <location>
        <position position="472"/>
    </location>
    <ligand>
        <name>ATP</name>
        <dbReference type="ChEBI" id="CHEBI:30616"/>
    </ligand>
</feature>
<keyword evidence="7 11" id="KW-0418">Kinase</keyword>
<keyword evidence="2 11" id="KW-0963">Cytoplasm</keyword>
<dbReference type="EC" id="2.7.4.3" evidence="11"/>
<comment type="similarity">
    <text evidence="11">Belongs to the adenylate kinase family. AK6 subfamily.</text>
</comment>
<evidence type="ECO:0000256" key="2">
    <source>
        <dbReference type="ARBA" id="ARBA00022490"/>
    </source>
</evidence>
<feature type="compositionally biased region" description="Basic and acidic residues" evidence="12">
    <location>
        <begin position="148"/>
        <end position="165"/>
    </location>
</feature>
<dbReference type="InterPro" id="IPR012462">
    <property type="entry name" value="UFSP1/2_DUB_cat"/>
</dbReference>
<gene>
    <name evidence="14" type="ORF">P875_00095659</name>
</gene>
<dbReference type="AlphaFoldDB" id="A0A0F0I857"/>